<accession>A0A9Q0II13</accession>
<dbReference type="InterPro" id="IPR036034">
    <property type="entry name" value="PDZ_sf"/>
</dbReference>
<organism evidence="3 4">
    <name type="scientific">Muraenolepis orangiensis</name>
    <name type="common">Patagonian moray cod</name>
    <dbReference type="NCBI Taxonomy" id="630683"/>
    <lineage>
        <taxon>Eukaryota</taxon>
        <taxon>Metazoa</taxon>
        <taxon>Chordata</taxon>
        <taxon>Craniata</taxon>
        <taxon>Vertebrata</taxon>
        <taxon>Euteleostomi</taxon>
        <taxon>Actinopterygii</taxon>
        <taxon>Neopterygii</taxon>
        <taxon>Teleostei</taxon>
        <taxon>Neoteleostei</taxon>
        <taxon>Acanthomorphata</taxon>
        <taxon>Zeiogadaria</taxon>
        <taxon>Gadariae</taxon>
        <taxon>Gadiformes</taxon>
        <taxon>Muraenolepidoidei</taxon>
        <taxon>Muraenolepididae</taxon>
        <taxon>Muraenolepis</taxon>
    </lineage>
</organism>
<dbReference type="GO" id="GO:0016324">
    <property type="term" value="C:apical plasma membrane"/>
    <property type="evidence" value="ECO:0007669"/>
    <property type="project" value="TreeGrafter"/>
</dbReference>
<keyword evidence="1" id="KW-0677">Repeat</keyword>
<evidence type="ECO:0000313" key="4">
    <source>
        <dbReference type="Proteomes" id="UP001148018"/>
    </source>
</evidence>
<dbReference type="CDD" id="cd06768">
    <property type="entry name" value="PDZ_NHERF-like"/>
    <property type="match status" value="1"/>
</dbReference>
<dbReference type="InterPro" id="IPR051067">
    <property type="entry name" value="NHER"/>
</dbReference>
<proteinExistence type="predicted"/>
<name>A0A9Q0II13_9TELE</name>
<dbReference type="InterPro" id="IPR001478">
    <property type="entry name" value="PDZ"/>
</dbReference>
<dbReference type="AlphaFoldDB" id="A0A9Q0II13"/>
<sequence length="184" mass="20452">EAAVQLQAQTQPPPDPSDLFPRLCVLARSEGGYGFNLHSERARPGQYIRSLDPGSPADHVNGVNIEGMRHAEVVAFIKNGGQETRLLVVDPDTDQHFKRMGVIPTVYHLRDYDGPSISNGSRSPHLNGSSTTQSMSRFLDAFAEIGLRLSPTAAEEKEKARANRSKKRAPQMDWTMKYKLFSNF</sequence>
<dbReference type="PANTHER" id="PTHR14191:SF4">
    <property type="entry name" value="NA(+)_H(+) EXCHANGE REGULATORY COFACTOR NHE-RF2"/>
    <property type="match status" value="1"/>
</dbReference>
<protein>
    <recommendedName>
        <fullName evidence="2">PDZ domain-containing protein</fullName>
    </recommendedName>
</protein>
<dbReference type="Gene3D" id="2.30.42.10">
    <property type="match status" value="1"/>
</dbReference>
<evidence type="ECO:0000256" key="1">
    <source>
        <dbReference type="ARBA" id="ARBA00022737"/>
    </source>
</evidence>
<feature type="non-terminal residue" evidence="3">
    <location>
        <position position="1"/>
    </location>
</feature>
<dbReference type="OrthoDB" id="10007415at2759"/>
<reference evidence="3" key="1">
    <citation type="submission" date="2022-07" db="EMBL/GenBank/DDBJ databases">
        <title>Chromosome-level genome of Muraenolepis orangiensis.</title>
        <authorList>
            <person name="Kim J."/>
        </authorList>
    </citation>
    <scope>NUCLEOTIDE SEQUENCE</scope>
    <source>
        <strain evidence="3">KU_S4_2022</strain>
        <tissue evidence="3">Muscle</tissue>
    </source>
</reference>
<dbReference type="GO" id="GO:0005102">
    <property type="term" value="F:signaling receptor binding"/>
    <property type="evidence" value="ECO:0007669"/>
    <property type="project" value="TreeGrafter"/>
</dbReference>
<gene>
    <name evidence="3" type="ORF">NHX12_032215</name>
</gene>
<dbReference type="InterPro" id="IPR015098">
    <property type="entry name" value="EBP50_C"/>
</dbReference>
<dbReference type="Pfam" id="PF00595">
    <property type="entry name" value="PDZ"/>
    <property type="match status" value="1"/>
</dbReference>
<dbReference type="EMBL" id="JANIIK010000047">
    <property type="protein sequence ID" value="KAJ3601242.1"/>
    <property type="molecule type" value="Genomic_DNA"/>
</dbReference>
<dbReference type="Proteomes" id="UP001148018">
    <property type="component" value="Unassembled WGS sequence"/>
</dbReference>
<dbReference type="PANTHER" id="PTHR14191">
    <property type="entry name" value="PDZ DOMAIN CONTAINING PROTEIN"/>
    <property type="match status" value="1"/>
</dbReference>
<dbReference type="GO" id="GO:0072659">
    <property type="term" value="P:protein localization to plasma membrane"/>
    <property type="evidence" value="ECO:0007669"/>
    <property type="project" value="TreeGrafter"/>
</dbReference>
<dbReference type="SMART" id="SM00228">
    <property type="entry name" value="PDZ"/>
    <property type="match status" value="1"/>
</dbReference>
<evidence type="ECO:0000313" key="3">
    <source>
        <dbReference type="EMBL" id="KAJ3601242.1"/>
    </source>
</evidence>
<comment type="caution">
    <text evidence="3">The sequence shown here is derived from an EMBL/GenBank/DDBJ whole genome shotgun (WGS) entry which is preliminary data.</text>
</comment>
<keyword evidence="4" id="KW-1185">Reference proteome</keyword>
<dbReference type="Pfam" id="PF09007">
    <property type="entry name" value="EBP50_C"/>
    <property type="match status" value="1"/>
</dbReference>
<dbReference type="SUPFAM" id="SSF50156">
    <property type="entry name" value="PDZ domain-like"/>
    <property type="match status" value="1"/>
</dbReference>
<evidence type="ECO:0000259" key="2">
    <source>
        <dbReference type="SMART" id="SM00228"/>
    </source>
</evidence>
<dbReference type="GO" id="GO:0043495">
    <property type="term" value="F:protein-membrane adaptor activity"/>
    <property type="evidence" value="ECO:0007669"/>
    <property type="project" value="TreeGrafter"/>
</dbReference>
<feature type="domain" description="PDZ" evidence="2">
    <location>
        <begin position="31"/>
        <end position="92"/>
    </location>
</feature>